<dbReference type="Proteomes" id="UP001634007">
    <property type="component" value="Unassembled WGS sequence"/>
</dbReference>
<reference evidence="2 3" key="1">
    <citation type="submission" date="2024-11" db="EMBL/GenBank/DDBJ databases">
        <title>Chromosome-level genome assembly of Eucalyptus globulus Labill. provides insights into its genome evolution.</title>
        <authorList>
            <person name="Li X."/>
        </authorList>
    </citation>
    <scope>NUCLEOTIDE SEQUENCE [LARGE SCALE GENOMIC DNA]</scope>
    <source>
        <strain evidence="2">CL2024</strain>
        <tissue evidence="2">Fresh tender leaves</tissue>
    </source>
</reference>
<comment type="caution">
    <text evidence="2">The sequence shown here is derived from an EMBL/GenBank/DDBJ whole genome shotgun (WGS) entry which is preliminary data.</text>
</comment>
<evidence type="ECO:0000256" key="1">
    <source>
        <dbReference type="SAM" id="SignalP"/>
    </source>
</evidence>
<accession>A0ABD3JCH4</accession>
<keyword evidence="1" id="KW-0732">Signal</keyword>
<dbReference type="EMBL" id="JBJKBG010000009">
    <property type="protein sequence ID" value="KAL3723488.1"/>
    <property type="molecule type" value="Genomic_DNA"/>
</dbReference>
<evidence type="ECO:0000313" key="2">
    <source>
        <dbReference type="EMBL" id="KAL3723488.1"/>
    </source>
</evidence>
<feature type="signal peptide" evidence="1">
    <location>
        <begin position="1"/>
        <end position="25"/>
    </location>
</feature>
<organism evidence="2 3">
    <name type="scientific">Eucalyptus globulus</name>
    <name type="common">Tasmanian blue gum</name>
    <dbReference type="NCBI Taxonomy" id="34317"/>
    <lineage>
        <taxon>Eukaryota</taxon>
        <taxon>Viridiplantae</taxon>
        <taxon>Streptophyta</taxon>
        <taxon>Embryophyta</taxon>
        <taxon>Tracheophyta</taxon>
        <taxon>Spermatophyta</taxon>
        <taxon>Magnoliopsida</taxon>
        <taxon>eudicotyledons</taxon>
        <taxon>Gunneridae</taxon>
        <taxon>Pentapetalae</taxon>
        <taxon>rosids</taxon>
        <taxon>malvids</taxon>
        <taxon>Myrtales</taxon>
        <taxon>Myrtaceae</taxon>
        <taxon>Myrtoideae</taxon>
        <taxon>Eucalypteae</taxon>
        <taxon>Eucalyptus</taxon>
    </lineage>
</organism>
<sequence length="74" mass="8083">MRKALLLVCVCFISFALLFLPSTEARALLQRGPVKMPPCTRRKGRYTPCIPSPSPPCSVYVRGPCPPLVGPTEP</sequence>
<gene>
    <name evidence="2" type="ORF">ACJRO7_035638</name>
</gene>
<evidence type="ECO:0000313" key="3">
    <source>
        <dbReference type="Proteomes" id="UP001634007"/>
    </source>
</evidence>
<keyword evidence="3" id="KW-1185">Reference proteome</keyword>
<protein>
    <submittedName>
        <fullName evidence="2">Uncharacterized protein</fullName>
    </submittedName>
</protein>
<name>A0ABD3JCH4_EUCGL</name>
<feature type="chain" id="PRO_5044752801" evidence="1">
    <location>
        <begin position="26"/>
        <end position="74"/>
    </location>
</feature>
<dbReference type="AlphaFoldDB" id="A0ABD3JCH4"/>
<proteinExistence type="predicted"/>